<proteinExistence type="predicted"/>
<dbReference type="InterPro" id="IPR002181">
    <property type="entry name" value="Fibrinogen_a/b/g_C_dom"/>
</dbReference>
<dbReference type="SUPFAM" id="SSF56496">
    <property type="entry name" value="Fibrinogen C-terminal domain-like"/>
    <property type="match status" value="1"/>
</dbReference>
<dbReference type="InterPro" id="IPR036056">
    <property type="entry name" value="Fibrinogen-like_C"/>
</dbReference>
<dbReference type="InParanoid" id="A0A194QUK4"/>
<dbReference type="AlphaFoldDB" id="A0A194QUK4"/>
<protein>
    <submittedName>
        <fullName evidence="2">Angiopoietin-2</fullName>
    </submittedName>
</protein>
<organism evidence="2 3">
    <name type="scientific">Papilio machaon</name>
    <name type="common">Old World swallowtail butterfly</name>
    <dbReference type="NCBI Taxonomy" id="76193"/>
    <lineage>
        <taxon>Eukaryota</taxon>
        <taxon>Metazoa</taxon>
        <taxon>Ecdysozoa</taxon>
        <taxon>Arthropoda</taxon>
        <taxon>Hexapoda</taxon>
        <taxon>Insecta</taxon>
        <taxon>Pterygota</taxon>
        <taxon>Neoptera</taxon>
        <taxon>Endopterygota</taxon>
        <taxon>Lepidoptera</taxon>
        <taxon>Glossata</taxon>
        <taxon>Ditrysia</taxon>
        <taxon>Papilionoidea</taxon>
        <taxon>Papilionidae</taxon>
        <taxon>Papilioninae</taxon>
        <taxon>Papilio</taxon>
    </lineage>
</organism>
<gene>
    <name evidence="2" type="ORF">RR48_15145</name>
</gene>
<evidence type="ECO:0000259" key="1">
    <source>
        <dbReference type="PROSITE" id="PS51406"/>
    </source>
</evidence>
<reference evidence="2 3" key="1">
    <citation type="journal article" date="2015" name="Nat. Commun.">
        <title>Outbred genome sequencing and CRISPR/Cas9 gene editing in butterflies.</title>
        <authorList>
            <person name="Li X."/>
            <person name="Fan D."/>
            <person name="Zhang W."/>
            <person name="Liu G."/>
            <person name="Zhang L."/>
            <person name="Zhao L."/>
            <person name="Fang X."/>
            <person name="Chen L."/>
            <person name="Dong Y."/>
            <person name="Chen Y."/>
            <person name="Ding Y."/>
            <person name="Zhao R."/>
            <person name="Feng M."/>
            <person name="Zhu Y."/>
            <person name="Feng Y."/>
            <person name="Jiang X."/>
            <person name="Zhu D."/>
            <person name="Xiang H."/>
            <person name="Feng X."/>
            <person name="Li S."/>
            <person name="Wang J."/>
            <person name="Zhang G."/>
            <person name="Kronforst M.R."/>
            <person name="Wang W."/>
        </authorList>
    </citation>
    <scope>NUCLEOTIDE SEQUENCE [LARGE SCALE GENOMIC DNA]</scope>
    <source>
        <strain evidence="2">Ya'a_city_454_Pm</strain>
        <tissue evidence="2">Whole body</tissue>
    </source>
</reference>
<dbReference type="EMBL" id="KQ461108">
    <property type="protein sequence ID" value="KPJ09004.1"/>
    <property type="molecule type" value="Genomic_DNA"/>
</dbReference>
<evidence type="ECO:0000313" key="2">
    <source>
        <dbReference type="EMBL" id="KPJ09004.1"/>
    </source>
</evidence>
<dbReference type="Pfam" id="PF00147">
    <property type="entry name" value="Fibrinogen_C"/>
    <property type="match status" value="1"/>
</dbReference>
<feature type="domain" description="Fibrinogen C-terminal" evidence="1">
    <location>
        <begin position="1"/>
        <end position="55"/>
    </location>
</feature>
<dbReference type="STRING" id="76193.A0A194QUK4"/>
<keyword evidence="3" id="KW-1185">Reference proteome</keyword>
<dbReference type="Proteomes" id="UP000053240">
    <property type="component" value="Unassembled WGS sequence"/>
</dbReference>
<dbReference type="InterPro" id="IPR014716">
    <property type="entry name" value="Fibrinogen_a/b/g_C_1"/>
</dbReference>
<evidence type="ECO:0000313" key="3">
    <source>
        <dbReference type="Proteomes" id="UP000053240"/>
    </source>
</evidence>
<name>A0A194QUK4_PAPMA</name>
<sequence length="60" mass="7107">MLKGGWWWKSCGRGLNGLYLHDPQDLTARQGIVWFRWRGWDYTLKRASMMIKPKGLQPNT</sequence>
<accession>A0A194QUK4</accession>
<dbReference type="Gene3D" id="3.90.215.10">
    <property type="entry name" value="Gamma Fibrinogen, chain A, domain 1"/>
    <property type="match status" value="1"/>
</dbReference>
<dbReference type="PROSITE" id="PS51406">
    <property type="entry name" value="FIBRINOGEN_C_2"/>
    <property type="match status" value="1"/>
</dbReference>